<dbReference type="Proteomes" id="UP000198852">
    <property type="component" value="Unassembled WGS sequence"/>
</dbReference>
<reference evidence="3" key="1">
    <citation type="submission" date="2016-10" db="EMBL/GenBank/DDBJ databases">
        <authorList>
            <person name="Varghese N."/>
            <person name="Submissions S."/>
        </authorList>
    </citation>
    <scope>NUCLEOTIDE SEQUENCE [LARGE SCALE GENOMIC DNA]</scope>
    <source>
        <strain evidence="3">DSM 44771</strain>
    </source>
</reference>
<feature type="transmembrane region" description="Helical" evidence="1">
    <location>
        <begin position="32"/>
        <end position="56"/>
    </location>
</feature>
<keyword evidence="1" id="KW-0812">Transmembrane</keyword>
<evidence type="ECO:0000313" key="2">
    <source>
        <dbReference type="EMBL" id="SFS93006.1"/>
    </source>
</evidence>
<keyword evidence="1" id="KW-1133">Transmembrane helix</keyword>
<keyword evidence="1" id="KW-0472">Membrane</keyword>
<sequence>MGVPSFGILNYYMLEPEFGVALDPVHSAVDGILAGLFVGGISGLVFGIGNFLVAIFGEGNDSHEIDSWDFLKIDRAVALVRAAGAFLAFGITYGAVSIPVLGVLPGAALALVNGFCIGVVRLAISPWGNWILFTRLWLPLTGRMAWRPRKFLEHAYERQVLRRTGAVFQFRHSRLQDHLADRG</sequence>
<evidence type="ECO:0000313" key="3">
    <source>
        <dbReference type="Proteomes" id="UP000198852"/>
    </source>
</evidence>
<feature type="transmembrane region" description="Helical" evidence="1">
    <location>
        <begin position="102"/>
        <end position="124"/>
    </location>
</feature>
<name>A0A1I6TUZ3_9PSEU</name>
<dbReference type="EMBL" id="FOZX01000008">
    <property type="protein sequence ID" value="SFS93006.1"/>
    <property type="molecule type" value="Genomic_DNA"/>
</dbReference>
<organism evidence="2 3">
    <name type="scientific">Saccharopolyspora flava</name>
    <dbReference type="NCBI Taxonomy" id="95161"/>
    <lineage>
        <taxon>Bacteria</taxon>
        <taxon>Bacillati</taxon>
        <taxon>Actinomycetota</taxon>
        <taxon>Actinomycetes</taxon>
        <taxon>Pseudonocardiales</taxon>
        <taxon>Pseudonocardiaceae</taxon>
        <taxon>Saccharopolyspora</taxon>
    </lineage>
</organism>
<evidence type="ECO:0000256" key="1">
    <source>
        <dbReference type="SAM" id="Phobius"/>
    </source>
</evidence>
<keyword evidence="3" id="KW-1185">Reference proteome</keyword>
<accession>A0A1I6TUZ3</accession>
<protein>
    <submittedName>
        <fullName evidence="2">Uncharacterized protein</fullName>
    </submittedName>
</protein>
<gene>
    <name evidence="2" type="ORF">SAMN05660874_04278</name>
</gene>
<dbReference type="AlphaFoldDB" id="A0A1I6TUZ3"/>
<proteinExistence type="predicted"/>
<feature type="transmembrane region" description="Helical" evidence="1">
    <location>
        <begin position="76"/>
        <end position="96"/>
    </location>
</feature>
<dbReference type="STRING" id="95161.SAMN05660874_04278"/>